<dbReference type="PANTHER" id="PTHR46093">
    <property type="entry name" value="ACYL-COA-BINDING DOMAIN-CONTAINING PROTEIN 5"/>
    <property type="match status" value="1"/>
</dbReference>
<dbReference type="OrthoDB" id="10250130at2759"/>
<evidence type="ECO:0000313" key="4">
    <source>
        <dbReference type="EMBL" id="OHS97327.1"/>
    </source>
</evidence>
<dbReference type="Gene3D" id="2.120.10.80">
    <property type="entry name" value="Kelch-type beta propeller"/>
    <property type="match status" value="1"/>
</dbReference>
<dbReference type="AlphaFoldDB" id="A0A1J4JGA0"/>
<protein>
    <recommendedName>
        <fullName evidence="3">DH domain-containing protein</fullName>
    </recommendedName>
</protein>
<dbReference type="SUPFAM" id="SSF117281">
    <property type="entry name" value="Kelch motif"/>
    <property type="match status" value="1"/>
</dbReference>
<dbReference type="InterPro" id="IPR035899">
    <property type="entry name" value="DBL_dom_sf"/>
</dbReference>
<dbReference type="Gene3D" id="1.20.900.10">
    <property type="entry name" value="Dbl homology (DH) domain"/>
    <property type="match status" value="1"/>
</dbReference>
<evidence type="ECO:0000259" key="3">
    <source>
        <dbReference type="PROSITE" id="PS50010"/>
    </source>
</evidence>
<dbReference type="Proteomes" id="UP000179807">
    <property type="component" value="Unassembled WGS sequence"/>
</dbReference>
<feature type="domain" description="DH" evidence="3">
    <location>
        <begin position="188"/>
        <end position="364"/>
    </location>
</feature>
<dbReference type="Pfam" id="PF00621">
    <property type="entry name" value="RhoGEF"/>
    <property type="match status" value="1"/>
</dbReference>
<keyword evidence="5" id="KW-1185">Reference proteome</keyword>
<dbReference type="RefSeq" id="XP_068350464.1">
    <property type="nucleotide sequence ID" value="XM_068510853.1"/>
</dbReference>
<dbReference type="GeneID" id="94845557"/>
<dbReference type="PROSITE" id="PS50010">
    <property type="entry name" value="DH_2"/>
    <property type="match status" value="1"/>
</dbReference>
<evidence type="ECO:0000256" key="1">
    <source>
        <dbReference type="ARBA" id="ARBA00022441"/>
    </source>
</evidence>
<accession>A0A1J4JGA0</accession>
<dbReference type="SUPFAM" id="SSF48065">
    <property type="entry name" value="DBL homology domain (DH-domain)"/>
    <property type="match status" value="1"/>
</dbReference>
<dbReference type="Pfam" id="PF24681">
    <property type="entry name" value="Kelch_KLHDC2_KLHL20_DRC7"/>
    <property type="match status" value="1"/>
</dbReference>
<proteinExistence type="predicted"/>
<organism evidence="4 5">
    <name type="scientific">Tritrichomonas foetus</name>
    <dbReference type="NCBI Taxonomy" id="1144522"/>
    <lineage>
        <taxon>Eukaryota</taxon>
        <taxon>Metamonada</taxon>
        <taxon>Parabasalia</taxon>
        <taxon>Tritrichomonadida</taxon>
        <taxon>Tritrichomonadidae</taxon>
        <taxon>Tritrichomonas</taxon>
    </lineage>
</organism>
<dbReference type="EMBL" id="MLAK01001123">
    <property type="protein sequence ID" value="OHS97327.1"/>
    <property type="molecule type" value="Genomic_DNA"/>
</dbReference>
<comment type="caution">
    <text evidence="4">The sequence shown here is derived from an EMBL/GenBank/DDBJ whole genome shotgun (WGS) entry which is preliminary data.</text>
</comment>
<keyword evidence="2" id="KW-0677">Repeat</keyword>
<dbReference type="GO" id="GO:0005085">
    <property type="term" value="F:guanyl-nucleotide exchange factor activity"/>
    <property type="evidence" value="ECO:0007669"/>
    <property type="project" value="InterPro"/>
</dbReference>
<dbReference type="InterPro" id="IPR000219">
    <property type="entry name" value="DH_dom"/>
</dbReference>
<dbReference type="InterPro" id="IPR015915">
    <property type="entry name" value="Kelch-typ_b-propeller"/>
</dbReference>
<keyword evidence="1" id="KW-0880">Kelch repeat</keyword>
<name>A0A1J4JGA0_9EUKA</name>
<sequence length="875" mass="101774">MATNLTTFVIILSDNEPPLYKEFSLIEGKIAKAVKISLGVKKGYTLAIRTPTFIQYIDSSLALTDVCPDLLRTDKYDYSYAIKIINKTMKDSIQLIFETETENKIDLPRFIVKFSYDELLENQSSMYIFNKVVTEFELPIENPQILINFERMNINCNSIDLINFMKNSCNRIIFRCRLTLNAINMINKRMNPIKELIESEKTYIERLIFLTNFFPSRLFEFNLMTPDLEKFFKCSRNILHFHTMFYNSLYKHDSKSNSIISQSFFEMGNGFLINQEYVRLFHSIQPYLSKIKENEQLHQIEQRVFSDQKLTFESYVSAPFQRPLKYPNILKEIINGTPKSHIDFKPLCCTLKMMILMCSQLDSYCDDIENKIMMINIANRISLIPELIAQGRILLQTYKIQIQGKYKKRKGRLYIFNDRLLLTSINNFLAKFKEKPLFFNKIKKQSFLISCDMTMTSVVFSFDQQTNKLIYFKSKEAKESFITELSKARKNLFKPHRIHVEEIIPSCYNNIPPPGMFDLSAASLGQMIYFSGGLIHSENDKNSPLITFDAKNNSCYFYKSIVTPDVNMKMTIAMVPRDEKKMIPSIYLIGGREKNNVMHFDQMKWEKCPGDQFSRTYHSMITFGDYLVVFGGINENKEASDDIVSYNYIKHSWNTAFIKFKKPSPRYNHSAVVYKNVMIIYGGMYNNQKLHDTWVFSFTQGEWAKIDLGKNNSLFPRSGHTAVMVNQFMVVFGGEGYDNMPFAVNIDTWEVIDLKIEGNYFLGMNRFAAALYQDMNEKKIICFGGFNHDNSVLINSFTSLTLPEEIIYPIEAPSKEEIIIEKGKNQCKLVRTSSKKINLKNESLYTLVEPLSENNFKRPSIKCSSLPVIINQKTE</sequence>
<evidence type="ECO:0000313" key="5">
    <source>
        <dbReference type="Proteomes" id="UP000179807"/>
    </source>
</evidence>
<dbReference type="PANTHER" id="PTHR46093:SF18">
    <property type="entry name" value="FIBRONECTIN TYPE-III DOMAIN-CONTAINING PROTEIN"/>
    <property type="match status" value="1"/>
</dbReference>
<reference evidence="4" key="1">
    <citation type="submission" date="2016-10" db="EMBL/GenBank/DDBJ databases">
        <authorList>
            <person name="Benchimol M."/>
            <person name="Almeida L.G."/>
            <person name="Vasconcelos A.T."/>
            <person name="Perreira-Neves A."/>
            <person name="Rosa I.A."/>
            <person name="Tasca T."/>
            <person name="Bogo M.R."/>
            <person name="de Souza W."/>
        </authorList>
    </citation>
    <scope>NUCLEOTIDE SEQUENCE [LARGE SCALE GENOMIC DNA]</scope>
    <source>
        <strain evidence="4">K</strain>
    </source>
</reference>
<dbReference type="SMART" id="SM00325">
    <property type="entry name" value="RhoGEF"/>
    <property type="match status" value="1"/>
</dbReference>
<dbReference type="VEuPathDB" id="TrichDB:TRFO_36478"/>
<evidence type="ECO:0000256" key="2">
    <source>
        <dbReference type="ARBA" id="ARBA00022737"/>
    </source>
</evidence>
<gene>
    <name evidence="4" type="ORF">TRFO_36478</name>
</gene>